<name>A0A936ZM41_9BURK</name>
<sequence>MRQLPKAIPELDGGLFLPRQVVDLLEATLSEQERMLGERAGEEHQVVVRELRELLRLTGSRPQLPPARQQLGLVDPKQELLSRNLMRG</sequence>
<comment type="caution">
    <text evidence="1">The sequence shown here is derived from an EMBL/GenBank/DDBJ whole genome shotgun (WGS) entry which is preliminary data.</text>
</comment>
<proteinExistence type="predicted"/>
<evidence type="ECO:0000313" key="1">
    <source>
        <dbReference type="EMBL" id="MBL0419808.1"/>
    </source>
</evidence>
<dbReference type="EMBL" id="JAEQNA010000001">
    <property type="protein sequence ID" value="MBL0419808.1"/>
    <property type="molecule type" value="Genomic_DNA"/>
</dbReference>
<accession>A0A936ZM41</accession>
<reference evidence="1" key="1">
    <citation type="submission" date="2021-01" db="EMBL/GenBank/DDBJ databases">
        <title>Ramlibacter sp. strain AW1 16S ribosomal RNA gene Genome sequencing and assembly.</title>
        <authorList>
            <person name="Kang M."/>
        </authorList>
    </citation>
    <scope>NUCLEOTIDE SEQUENCE</scope>
    <source>
        <strain evidence="1">AW1</strain>
    </source>
</reference>
<gene>
    <name evidence="1" type="ORF">JI739_05565</name>
</gene>
<dbReference type="Proteomes" id="UP000613011">
    <property type="component" value="Unassembled WGS sequence"/>
</dbReference>
<keyword evidence="2" id="KW-1185">Reference proteome</keyword>
<evidence type="ECO:0000313" key="2">
    <source>
        <dbReference type="Proteomes" id="UP000613011"/>
    </source>
</evidence>
<organism evidence="1 2">
    <name type="scientific">Ramlibacter aurantiacus</name>
    <dbReference type="NCBI Taxonomy" id="2801330"/>
    <lineage>
        <taxon>Bacteria</taxon>
        <taxon>Pseudomonadati</taxon>
        <taxon>Pseudomonadota</taxon>
        <taxon>Betaproteobacteria</taxon>
        <taxon>Burkholderiales</taxon>
        <taxon>Comamonadaceae</taxon>
        <taxon>Ramlibacter</taxon>
    </lineage>
</organism>
<dbReference type="RefSeq" id="WP_201682812.1">
    <property type="nucleotide sequence ID" value="NZ_JAEQNA010000001.1"/>
</dbReference>
<dbReference type="AlphaFoldDB" id="A0A936ZM41"/>
<protein>
    <submittedName>
        <fullName evidence="1">Uncharacterized protein</fullName>
    </submittedName>
</protein>